<feature type="compositionally biased region" description="Polar residues" evidence="1">
    <location>
        <begin position="1"/>
        <end position="42"/>
    </location>
</feature>
<organism evidence="2 3">
    <name type="scientific">Rhizophagus clarus</name>
    <dbReference type="NCBI Taxonomy" id="94130"/>
    <lineage>
        <taxon>Eukaryota</taxon>
        <taxon>Fungi</taxon>
        <taxon>Fungi incertae sedis</taxon>
        <taxon>Mucoromycota</taxon>
        <taxon>Glomeromycotina</taxon>
        <taxon>Glomeromycetes</taxon>
        <taxon>Glomerales</taxon>
        <taxon>Glomeraceae</taxon>
        <taxon>Rhizophagus</taxon>
    </lineage>
</organism>
<name>A0A2Z6S4C0_9GLOM</name>
<evidence type="ECO:0000313" key="2">
    <source>
        <dbReference type="EMBL" id="GBC10066.1"/>
    </source>
</evidence>
<dbReference type="AlphaFoldDB" id="A0A2Z6S4C0"/>
<gene>
    <name evidence="2" type="ORF">RclHR1_09310001</name>
</gene>
<feature type="compositionally biased region" description="Polar residues" evidence="1">
    <location>
        <begin position="68"/>
        <end position="79"/>
    </location>
</feature>
<dbReference type="Proteomes" id="UP000247702">
    <property type="component" value="Unassembled WGS sequence"/>
</dbReference>
<evidence type="ECO:0000313" key="3">
    <source>
        <dbReference type="Proteomes" id="UP000247702"/>
    </source>
</evidence>
<accession>A0A2Z6S4C0</accession>
<protein>
    <submittedName>
        <fullName evidence="2">Uncharacterized protein</fullName>
    </submittedName>
</protein>
<reference evidence="2 3" key="1">
    <citation type="submission" date="2017-11" db="EMBL/GenBank/DDBJ databases">
        <title>The genome of Rhizophagus clarus HR1 reveals common genetic basis of auxotrophy among arbuscular mycorrhizal fungi.</title>
        <authorList>
            <person name="Kobayashi Y."/>
        </authorList>
    </citation>
    <scope>NUCLEOTIDE SEQUENCE [LARGE SCALE GENOMIC DNA]</scope>
    <source>
        <strain evidence="2 3">HR1</strain>
    </source>
</reference>
<dbReference type="STRING" id="94130.A0A2Z6S4C0"/>
<keyword evidence="3" id="KW-1185">Reference proteome</keyword>
<dbReference type="EMBL" id="BEXD01004350">
    <property type="protein sequence ID" value="GBC10066.1"/>
    <property type="molecule type" value="Genomic_DNA"/>
</dbReference>
<feature type="region of interest" description="Disordered" evidence="1">
    <location>
        <begin position="1"/>
        <end position="79"/>
    </location>
</feature>
<proteinExistence type="predicted"/>
<feature type="region of interest" description="Disordered" evidence="1">
    <location>
        <begin position="125"/>
        <end position="146"/>
    </location>
</feature>
<evidence type="ECO:0000256" key="1">
    <source>
        <dbReference type="SAM" id="MobiDB-lite"/>
    </source>
</evidence>
<comment type="caution">
    <text evidence="2">The sequence shown here is derived from an EMBL/GenBank/DDBJ whole genome shotgun (WGS) entry which is preliminary data.</text>
</comment>
<sequence>STPTNTTPRNIATPRASTPTNTTPRNIATPRASTPTNTTPRNIATPRASTPTNTTASSTSRNIATPRNIASTPTSLNTNTTAPFRLVISQDILASLSQTQTQSQQTSDIIKRYPNINVPKSYCSHHEEGAPRNVRPSNEEAGNLELGNLKNETLRLQNELNQEKDKQYLPKRSNKRLKLREKSPNEVAASAARDEMKNLLKGQIPEKYRLDYGKTFNEQTAKIYEKLIPELKRLMSGHYNLSVIQLSN</sequence>
<feature type="non-terminal residue" evidence="2">
    <location>
        <position position="1"/>
    </location>
</feature>
<feature type="compositionally biased region" description="Low complexity" evidence="1">
    <location>
        <begin position="44"/>
        <end position="65"/>
    </location>
</feature>